<keyword evidence="2 7" id="KW-0813">Transport</keyword>
<dbReference type="Pfam" id="PF00528">
    <property type="entry name" value="BPD_transp_1"/>
    <property type="match status" value="1"/>
</dbReference>
<comment type="subcellular location">
    <subcellularLocation>
        <location evidence="1 7">Cell membrane</location>
        <topology evidence="1 7">Multi-pass membrane protein</topology>
    </subcellularLocation>
</comment>
<evidence type="ECO:0000256" key="6">
    <source>
        <dbReference type="ARBA" id="ARBA00023136"/>
    </source>
</evidence>
<feature type="domain" description="ABC transmembrane type-1" evidence="8">
    <location>
        <begin position="63"/>
        <end position="254"/>
    </location>
</feature>
<dbReference type="EMBL" id="BAAAQD010000015">
    <property type="protein sequence ID" value="GAA1539046.1"/>
    <property type="molecule type" value="Genomic_DNA"/>
</dbReference>
<feature type="transmembrane region" description="Helical" evidence="7">
    <location>
        <begin position="67"/>
        <end position="88"/>
    </location>
</feature>
<dbReference type="SUPFAM" id="SSF161098">
    <property type="entry name" value="MetI-like"/>
    <property type="match status" value="1"/>
</dbReference>
<sequence>MRRAANTTIGVIVLAVMLFPLYWMVNASLLPSTELIKPSPVWLPVHGTLDGYRNALSSQGRHLLTSVYVALGTVGVTLAVAVPAAFGLAQLGAPLRRTLLFGLLVAQMIPGIVMANAFYVAADELYLLDTPLALILADSTLCVPFAVLIVHTFMRGIPVQIREAAQLDGASALRTLWSVILPVSRNAVITAGLFSFLFAWADFLFAVTLTTRDEAAPITVGIYRFIGAHISDWNSVMATGVIASLPVAALLVVAQRYVAAGITSGSVKD</sequence>
<feature type="transmembrane region" description="Helical" evidence="7">
    <location>
        <begin position="233"/>
        <end position="254"/>
    </location>
</feature>
<dbReference type="Proteomes" id="UP001501470">
    <property type="component" value="Unassembled WGS sequence"/>
</dbReference>
<comment type="caution">
    <text evidence="9">The sequence shown here is derived from an EMBL/GenBank/DDBJ whole genome shotgun (WGS) entry which is preliminary data.</text>
</comment>
<evidence type="ECO:0000313" key="9">
    <source>
        <dbReference type="EMBL" id="GAA1539046.1"/>
    </source>
</evidence>
<evidence type="ECO:0000256" key="2">
    <source>
        <dbReference type="ARBA" id="ARBA00022448"/>
    </source>
</evidence>
<dbReference type="CDD" id="cd06261">
    <property type="entry name" value="TM_PBP2"/>
    <property type="match status" value="1"/>
</dbReference>
<keyword evidence="5 7" id="KW-1133">Transmembrane helix</keyword>
<organism evidence="9 10">
    <name type="scientific">Dactylosporangium maewongense</name>
    <dbReference type="NCBI Taxonomy" id="634393"/>
    <lineage>
        <taxon>Bacteria</taxon>
        <taxon>Bacillati</taxon>
        <taxon>Actinomycetota</taxon>
        <taxon>Actinomycetes</taxon>
        <taxon>Micromonosporales</taxon>
        <taxon>Micromonosporaceae</taxon>
        <taxon>Dactylosporangium</taxon>
    </lineage>
</organism>
<keyword evidence="4 7" id="KW-0812">Transmembrane</keyword>
<keyword evidence="6 7" id="KW-0472">Membrane</keyword>
<evidence type="ECO:0000256" key="3">
    <source>
        <dbReference type="ARBA" id="ARBA00022475"/>
    </source>
</evidence>
<dbReference type="PANTHER" id="PTHR32243:SF18">
    <property type="entry name" value="INNER MEMBRANE ABC TRANSPORTER PERMEASE PROTEIN YCJP"/>
    <property type="match status" value="1"/>
</dbReference>
<reference evidence="9 10" key="1">
    <citation type="journal article" date="2019" name="Int. J. Syst. Evol. Microbiol.">
        <title>The Global Catalogue of Microorganisms (GCM) 10K type strain sequencing project: providing services to taxonomists for standard genome sequencing and annotation.</title>
        <authorList>
            <consortium name="The Broad Institute Genomics Platform"/>
            <consortium name="The Broad Institute Genome Sequencing Center for Infectious Disease"/>
            <person name="Wu L."/>
            <person name="Ma J."/>
        </authorList>
    </citation>
    <scope>NUCLEOTIDE SEQUENCE [LARGE SCALE GENOMIC DNA]</scope>
    <source>
        <strain evidence="9 10">JCM 15933</strain>
    </source>
</reference>
<feature type="transmembrane region" description="Helical" evidence="7">
    <location>
        <begin position="132"/>
        <end position="154"/>
    </location>
</feature>
<evidence type="ECO:0000256" key="7">
    <source>
        <dbReference type="RuleBase" id="RU363032"/>
    </source>
</evidence>
<protein>
    <submittedName>
        <fullName evidence="9">Carbohydrate ABC transporter permease</fullName>
    </submittedName>
</protein>
<evidence type="ECO:0000313" key="10">
    <source>
        <dbReference type="Proteomes" id="UP001501470"/>
    </source>
</evidence>
<comment type="similarity">
    <text evidence="7">Belongs to the binding-protein-dependent transport system permease family.</text>
</comment>
<dbReference type="RefSeq" id="WP_344506399.1">
    <property type="nucleotide sequence ID" value="NZ_BAAAQD010000015.1"/>
</dbReference>
<keyword evidence="3" id="KW-1003">Cell membrane</keyword>
<name>A0ABN2BGC2_9ACTN</name>
<gene>
    <name evidence="9" type="ORF">GCM10009827_067840</name>
</gene>
<dbReference type="PANTHER" id="PTHR32243">
    <property type="entry name" value="MALTOSE TRANSPORT SYSTEM PERMEASE-RELATED"/>
    <property type="match status" value="1"/>
</dbReference>
<proteinExistence type="inferred from homology"/>
<feature type="transmembrane region" description="Helical" evidence="7">
    <location>
        <begin position="100"/>
        <end position="120"/>
    </location>
</feature>
<accession>A0ABN2BGC2</accession>
<dbReference type="PROSITE" id="PS50928">
    <property type="entry name" value="ABC_TM1"/>
    <property type="match status" value="1"/>
</dbReference>
<evidence type="ECO:0000256" key="5">
    <source>
        <dbReference type="ARBA" id="ARBA00022989"/>
    </source>
</evidence>
<dbReference type="Gene3D" id="1.10.3720.10">
    <property type="entry name" value="MetI-like"/>
    <property type="match status" value="1"/>
</dbReference>
<dbReference type="InterPro" id="IPR035906">
    <property type="entry name" value="MetI-like_sf"/>
</dbReference>
<evidence type="ECO:0000259" key="8">
    <source>
        <dbReference type="PROSITE" id="PS50928"/>
    </source>
</evidence>
<evidence type="ECO:0000256" key="1">
    <source>
        <dbReference type="ARBA" id="ARBA00004651"/>
    </source>
</evidence>
<feature type="transmembrane region" description="Helical" evidence="7">
    <location>
        <begin position="7"/>
        <end position="25"/>
    </location>
</feature>
<keyword evidence="10" id="KW-1185">Reference proteome</keyword>
<dbReference type="InterPro" id="IPR050901">
    <property type="entry name" value="BP-dep_ABC_trans_perm"/>
</dbReference>
<feature type="transmembrane region" description="Helical" evidence="7">
    <location>
        <begin position="175"/>
        <end position="201"/>
    </location>
</feature>
<dbReference type="InterPro" id="IPR000515">
    <property type="entry name" value="MetI-like"/>
</dbReference>
<evidence type="ECO:0000256" key="4">
    <source>
        <dbReference type="ARBA" id="ARBA00022692"/>
    </source>
</evidence>